<keyword evidence="1 2" id="KW-0812">Transmembrane</keyword>
<name>C1BMG8_CALRO</name>
<feature type="transmembrane region" description="Helical" evidence="1">
    <location>
        <begin position="105"/>
        <end position="129"/>
    </location>
</feature>
<feature type="transmembrane region" description="Helical" evidence="1">
    <location>
        <begin position="371"/>
        <end position="392"/>
    </location>
</feature>
<reference evidence="2" key="1">
    <citation type="submission" date="2009-03" db="EMBL/GenBank/DDBJ databases">
        <title>Caligus rogercresseyi ESTs and full-length cDNAs.</title>
        <authorList>
            <person name="Yasuike M."/>
            <person name="von Schalburg K."/>
            <person name="Cooper G."/>
            <person name="Leong J."/>
            <person name="Jones S.R.M."/>
            <person name="Koop B.F."/>
        </authorList>
    </citation>
    <scope>NUCLEOTIDE SEQUENCE</scope>
    <source>
        <tissue evidence="2">Whole tissue</tissue>
    </source>
</reference>
<feature type="transmembrane region" description="Helical" evidence="1">
    <location>
        <begin position="68"/>
        <end position="85"/>
    </location>
</feature>
<evidence type="ECO:0000313" key="2">
    <source>
        <dbReference type="EMBL" id="ACO10221.1"/>
    </source>
</evidence>
<feature type="transmembrane region" description="Helical" evidence="1">
    <location>
        <begin position="270"/>
        <end position="291"/>
    </location>
</feature>
<sequence length="406" mass="45308">MAHKKNGSSKTTAASKKSNSKEVLRAELKTEREGILLWKRPFTTLHYSFLELITLGIEFTQRLMAKKLAILLLSGVLGVLTYLYNVDGPHQPFVQSYEKYFLWCVWWVGLGVLSSVGLGTGLHTFILYLGPHIAAVTMAAYECGSTDFPEPPYPESILCPSGTQDKTASIMTVWQIMSKVRVECICWGAGTALGELPPYFVARAHRLSGYDSDEEDEDDELKELEEKWKQDPSTLSIFDKAKLGVEKIVERVGFFGILACASIPNPLFDLAGITCGHFLVPFWTFFGATLIGKAVIKMHIQKLFIIMSFNEKLISGAMEQIRKVPYIGSRIQGPFQDFLRQQKEKLHSGGGGGEDSTQKPSAEGGNFLSEAFGKLVLLMIAYFLVSIINSLAQNHHKRLHKKFKDK</sequence>
<keyword evidence="1" id="KW-1133">Transmembrane helix</keyword>
<proteinExistence type="evidence at transcript level"/>
<dbReference type="AlphaFoldDB" id="C1BMG8"/>
<accession>C1BMG8</accession>
<dbReference type="EMBL" id="BT075797">
    <property type="protein sequence ID" value="ACO10221.1"/>
    <property type="molecule type" value="mRNA"/>
</dbReference>
<protein>
    <submittedName>
        <fullName evidence="2">Transmembrane protein 49</fullName>
    </submittedName>
</protein>
<gene>
    <name evidence="2" type="primary">TMM49</name>
</gene>
<evidence type="ECO:0000256" key="1">
    <source>
        <dbReference type="SAM" id="Phobius"/>
    </source>
</evidence>
<organism evidence="2">
    <name type="scientific">Caligus rogercresseyi</name>
    <name type="common">Sea louse</name>
    <dbReference type="NCBI Taxonomy" id="217165"/>
    <lineage>
        <taxon>Eukaryota</taxon>
        <taxon>Metazoa</taxon>
        <taxon>Ecdysozoa</taxon>
        <taxon>Arthropoda</taxon>
        <taxon>Crustacea</taxon>
        <taxon>Multicrustacea</taxon>
        <taxon>Hexanauplia</taxon>
        <taxon>Copepoda</taxon>
        <taxon>Siphonostomatoida</taxon>
        <taxon>Caligidae</taxon>
        <taxon>Caligus</taxon>
    </lineage>
</organism>
<keyword evidence="1" id="KW-0472">Membrane</keyword>